<dbReference type="EMBL" id="CP060633">
    <property type="protein sequence ID" value="QNM01690.1"/>
    <property type="molecule type" value="Genomic_DNA"/>
</dbReference>
<organism evidence="1 2">
    <name type="scientific">Simiaoa sunii</name>
    <dbReference type="NCBI Taxonomy" id="2763672"/>
    <lineage>
        <taxon>Bacteria</taxon>
        <taxon>Bacillati</taxon>
        <taxon>Bacillota</taxon>
        <taxon>Clostridia</taxon>
        <taxon>Lachnospirales</taxon>
        <taxon>Lachnospiraceae</taxon>
        <taxon>Simiaoa</taxon>
    </lineage>
</organism>
<sequence>MSVNLSRNEPKLNTMYPITIKDDTNSVSCRINFNIIDFIYLSLIRKNNANKTDYYDKLYDFLSVREKYYEALRNGKKIDKIKQDRCYRFVKVNELINGSMRLEITGVSTKQWKQYFWICKKYTALRKAGVDKKYINKARKQKEQFQNLIFRKIDNMEMSVETCSLYRKLSEYLFEDELSKLYRAKGEEWTKFIKEINKSELEGLWKTDKSKFNEIYRLLYGLLKQMKEMKEQ</sequence>
<keyword evidence="2" id="KW-1185">Reference proteome</keyword>
<reference evidence="1 2" key="1">
    <citation type="submission" date="2020-08" db="EMBL/GenBank/DDBJ databases">
        <authorList>
            <person name="Liu C."/>
            <person name="Sun Q."/>
        </authorList>
    </citation>
    <scope>NUCLEOTIDE SEQUENCE [LARGE SCALE GENOMIC DNA]</scope>
    <source>
        <strain evidence="1 2">NSJ-8</strain>
    </source>
</reference>
<dbReference type="Proteomes" id="UP000515981">
    <property type="component" value="Chromosome"/>
</dbReference>
<evidence type="ECO:0000313" key="1">
    <source>
        <dbReference type="EMBL" id="QNM01690.1"/>
    </source>
</evidence>
<dbReference type="RefSeq" id="WP_249325595.1">
    <property type="nucleotide sequence ID" value="NZ_CP060633.1"/>
</dbReference>
<dbReference type="KEGG" id="ssun:H9Q77_11350"/>
<accession>A0A7G9FT08</accession>
<name>A0A7G9FT08_9FIRM</name>
<gene>
    <name evidence="1" type="ORF">H9Q77_11350</name>
</gene>
<evidence type="ECO:0000313" key="2">
    <source>
        <dbReference type="Proteomes" id="UP000515981"/>
    </source>
</evidence>
<protein>
    <submittedName>
        <fullName evidence="1">Uncharacterized protein</fullName>
    </submittedName>
</protein>
<proteinExistence type="predicted"/>
<dbReference type="AlphaFoldDB" id="A0A7G9FT08"/>